<keyword evidence="2" id="KW-1185">Reference proteome</keyword>
<comment type="caution">
    <text evidence="1">The sequence shown here is derived from an EMBL/GenBank/DDBJ whole genome shotgun (WGS) entry which is preliminary data.</text>
</comment>
<evidence type="ECO:0000313" key="2">
    <source>
        <dbReference type="Proteomes" id="UP001056120"/>
    </source>
</evidence>
<protein>
    <submittedName>
        <fullName evidence="1">Uncharacterized protein</fullName>
    </submittedName>
</protein>
<organism evidence="1 2">
    <name type="scientific">Smallanthus sonchifolius</name>
    <dbReference type="NCBI Taxonomy" id="185202"/>
    <lineage>
        <taxon>Eukaryota</taxon>
        <taxon>Viridiplantae</taxon>
        <taxon>Streptophyta</taxon>
        <taxon>Embryophyta</taxon>
        <taxon>Tracheophyta</taxon>
        <taxon>Spermatophyta</taxon>
        <taxon>Magnoliopsida</taxon>
        <taxon>eudicotyledons</taxon>
        <taxon>Gunneridae</taxon>
        <taxon>Pentapetalae</taxon>
        <taxon>asterids</taxon>
        <taxon>campanulids</taxon>
        <taxon>Asterales</taxon>
        <taxon>Asteraceae</taxon>
        <taxon>Asteroideae</taxon>
        <taxon>Heliantheae alliance</taxon>
        <taxon>Millerieae</taxon>
        <taxon>Smallanthus</taxon>
    </lineage>
</organism>
<gene>
    <name evidence="1" type="ORF">L1987_08690</name>
</gene>
<dbReference type="EMBL" id="CM042020">
    <property type="protein sequence ID" value="KAI3821133.1"/>
    <property type="molecule type" value="Genomic_DNA"/>
</dbReference>
<reference evidence="2" key="1">
    <citation type="journal article" date="2022" name="Mol. Ecol. Resour.">
        <title>The genomes of chicory, endive, great burdock and yacon provide insights into Asteraceae palaeo-polyploidization history and plant inulin production.</title>
        <authorList>
            <person name="Fan W."/>
            <person name="Wang S."/>
            <person name="Wang H."/>
            <person name="Wang A."/>
            <person name="Jiang F."/>
            <person name="Liu H."/>
            <person name="Zhao H."/>
            <person name="Xu D."/>
            <person name="Zhang Y."/>
        </authorList>
    </citation>
    <scope>NUCLEOTIDE SEQUENCE [LARGE SCALE GENOMIC DNA]</scope>
    <source>
        <strain evidence="2">cv. Yunnan</strain>
    </source>
</reference>
<evidence type="ECO:0000313" key="1">
    <source>
        <dbReference type="EMBL" id="KAI3821133.1"/>
    </source>
</evidence>
<reference evidence="1 2" key="2">
    <citation type="journal article" date="2022" name="Mol. Ecol. Resour.">
        <title>The genomes of chicory, endive, great burdock and yacon provide insights into Asteraceae paleo-polyploidization history and plant inulin production.</title>
        <authorList>
            <person name="Fan W."/>
            <person name="Wang S."/>
            <person name="Wang H."/>
            <person name="Wang A."/>
            <person name="Jiang F."/>
            <person name="Liu H."/>
            <person name="Zhao H."/>
            <person name="Xu D."/>
            <person name="Zhang Y."/>
        </authorList>
    </citation>
    <scope>NUCLEOTIDE SEQUENCE [LARGE SCALE GENOMIC DNA]</scope>
    <source>
        <strain evidence="2">cv. Yunnan</strain>
        <tissue evidence="1">Leaves</tissue>
    </source>
</reference>
<accession>A0ACB9JNB1</accession>
<dbReference type="Proteomes" id="UP001056120">
    <property type="component" value="Linkage Group LG03"/>
</dbReference>
<sequence>MFYLTKLEFMHMTDGPNELAEELDLVTKMNLAVKEERYSDAEIRISGEEGVFGLYKGLGACLLDVGPKLTRRFNCLGQLGLWQPFRHCIINMCSTLLQEQNTTNKLQREAEILILRMTLLHIEDPQGYKCQLTRKGLHYNRRQIYEQA</sequence>
<name>A0ACB9JNB1_9ASTR</name>
<proteinExistence type="predicted"/>